<comment type="similarity">
    <text evidence="3">Belongs to the RNase H family.</text>
</comment>
<dbReference type="GO" id="GO:0003676">
    <property type="term" value="F:nucleic acid binding"/>
    <property type="evidence" value="ECO:0007669"/>
    <property type="project" value="InterPro"/>
</dbReference>
<dbReference type="PANTHER" id="PTHR10642:SF26">
    <property type="entry name" value="RIBONUCLEASE H1"/>
    <property type="match status" value="1"/>
</dbReference>
<organism evidence="12 13">
    <name type="scientific">Bdellovibrio bacteriovorus</name>
    <dbReference type="NCBI Taxonomy" id="959"/>
    <lineage>
        <taxon>Bacteria</taxon>
        <taxon>Pseudomonadati</taxon>
        <taxon>Bdellovibrionota</taxon>
        <taxon>Bdellovibrionia</taxon>
        <taxon>Bdellovibrionales</taxon>
        <taxon>Pseudobdellovibrionaceae</taxon>
        <taxon>Bdellovibrio</taxon>
    </lineage>
</organism>
<dbReference type="CDD" id="cd09278">
    <property type="entry name" value="RNase_HI_prokaryote_like"/>
    <property type="match status" value="1"/>
</dbReference>
<protein>
    <recommendedName>
        <fullName evidence="5">ribonuclease H</fullName>
        <ecNumber evidence="5">3.1.26.4</ecNumber>
    </recommendedName>
</protein>
<evidence type="ECO:0000256" key="8">
    <source>
        <dbReference type="ARBA" id="ARBA00022759"/>
    </source>
</evidence>
<comment type="subunit">
    <text evidence="4">Monomer.</text>
</comment>
<dbReference type="SUPFAM" id="SSF53098">
    <property type="entry name" value="Ribonuclease H-like"/>
    <property type="match status" value="1"/>
</dbReference>
<dbReference type="GO" id="GO:0046872">
    <property type="term" value="F:metal ion binding"/>
    <property type="evidence" value="ECO:0007669"/>
    <property type="project" value="UniProtKB-KW"/>
</dbReference>
<keyword evidence="7" id="KW-0479">Metal-binding</keyword>
<comment type="cofactor">
    <cofactor evidence="2">
        <name>Mg(2+)</name>
        <dbReference type="ChEBI" id="CHEBI:18420"/>
    </cofactor>
</comment>
<dbReference type="AlphaFoldDB" id="A0A150WP72"/>
<keyword evidence="8" id="KW-0255">Endonuclease</keyword>
<evidence type="ECO:0000256" key="2">
    <source>
        <dbReference type="ARBA" id="ARBA00001946"/>
    </source>
</evidence>
<keyword evidence="6" id="KW-0540">Nuclease</keyword>
<evidence type="ECO:0000256" key="1">
    <source>
        <dbReference type="ARBA" id="ARBA00000077"/>
    </source>
</evidence>
<dbReference type="Proteomes" id="UP000075320">
    <property type="component" value="Unassembled WGS sequence"/>
</dbReference>
<dbReference type="GO" id="GO:0004523">
    <property type="term" value="F:RNA-DNA hybrid ribonuclease activity"/>
    <property type="evidence" value="ECO:0007669"/>
    <property type="project" value="UniProtKB-EC"/>
</dbReference>
<comment type="caution">
    <text evidence="12">The sequence shown here is derived from an EMBL/GenBank/DDBJ whole genome shotgun (WGS) entry which is preliminary data.</text>
</comment>
<keyword evidence="9" id="KW-0378">Hydrolase</keyword>
<comment type="catalytic activity">
    <reaction evidence="1">
        <text>Endonucleolytic cleavage to 5'-phosphomonoester.</text>
        <dbReference type="EC" id="3.1.26.4"/>
    </reaction>
</comment>
<dbReference type="OrthoDB" id="5297742at2"/>
<dbReference type="InterPro" id="IPR012337">
    <property type="entry name" value="RNaseH-like_sf"/>
</dbReference>
<evidence type="ECO:0000256" key="9">
    <source>
        <dbReference type="ARBA" id="ARBA00022801"/>
    </source>
</evidence>
<dbReference type="PANTHER" id="PTHR10642">
    <property type="entry name" value="RIBONUCLEASE H1"/>
    <property type="match status" value="1"/>
</dbReference>
<evidence type="ECO:0000256" key="5">
    <source>
        <dbReference type="ARBA" id="ARBA00012180"/>
    </source>
</evidence>
<evidence type="ECO:0000256" key="4">
    <source>
        <dbReference type="ARBA" id="ARBA00011245"/>
    </source>
</evidence>
<evidence type="ECO:0000313" key="12">
    <source>
        <dbReference type="EMBL" id="KYG65985.1"/>
    </source>
</evidence>
<dbReference type="GO" id="GO:0043137">
    <property type="term" value="P:DNA replication, removal of RNA primer"/>
    <property type="evidence" value="ECO:0007669"/>
    <property type="project" value="TreeGrafter"/>
</dbReference>
<dbReference type="InterPro" id="IPR002156">
    <property type="entry name" value="RNaseH_domain"/>
</dbReference>
<gene>
    <name evidence="12" type="ORF">AZI86_02645</name>
</gene>
<evidence type="ECO:0000256" key="3">
    <source>
        <dbReference type="ARBA" id="ARBA00005300"/>
    </source>
</evidence>
<dbReference type="Pfam" id="PF00075">
    <property type="entry name" value="RNase_H"/>
    <property type="match status" value="1"/>
</dbReference>
<accession>A0A150WP72</accession>
<evidence type="ECO:0000256" key="7">
    <source>
        <dbReference type="ARBA" id="ARBA00022723"/>
    </source>
</evidence>
<dbReference type="Gene3D" id="3.30.420.10">
    <property type="entry name" value="Ribonuclease H-like superfamily/Ribonuclease H"/>
    <property type="match status" value="1"/>
</dbReference>
<feature type="domain" description="RNase H type-1" evidence="11">
    <location>
        <begin position="1"/>
        <end position="141"/>
    </location>
</feature>
<dbReference type="PROSITE" id="PS50879">
    <property type="entry name" value="RNASE_H_1"/>
    <property type="match status" value="1"/>
</dbReference>
<name>A0A150WP72_BDEBC</name>
<dbReference type="InterPro" id="IPR036397">
    <property type="entry name" value="RNaseH_sf"/>
</dbReference>
<proteinExistence type="inferred from homology"/>
<dbReference type="InterPro" id="IPR050092">
    <property type="entry name" value="RNase_H"/>
</dbReference>
<evidence type="ECO:0000313" key="13">
    <source>
        <dbReference type="Proteomes" id="UP000075320"/>
    </source>
</evidence>
<dbReference type="EC" id="3.1.26.4" evidence="5"/>
<keyword evidence="13" id="KW-1185">Reference proteome</keyword>
<evidence type="ECO:0000256" key="6">
    <source>
        <dbReference type="ARBA" id="ARBA00022722"/>
    </source>
</evidence>
<evidence type="ECO:0000256" key="10">
    <source>
        <dbReference type="ARBA" id="ARBA00022842"/>
    </source>
</evidence>
<dbReference type="InterPro" id="IPR022892">
    <property type="entry name" value="RNaseHI"/>
</dbReference>
<dbReference type="EMBL" id="LUKE01000001">
    <property type="protein sequence ID" value="KYG65985.1"/>
    <property type="molecule type" value="Genomic_DNA"/>
</dbReference>
<evidence type="ECO:0000259" key="11">
    <source>
        <dbReference type="PROSITE" id="PS50879"/>
    </source>
</evidence>
<reference evidence="12 13" key="1">
    <citation type="submission" date="2016-03" db="EMBL/GenBank/DDBJ databases">
        <authorList>
            <person name="Ploux O."/>
        </authorList>
    </citation>
    <scope>NUCLEOTIDE SEQUENCE [LARGE SCALE GENOMIC DNA]</scope>
    <source>
        <strain evidence="12 13">R0</strain>
    </source>
</reference>
<dbReference type="RefSeq" id="WP_061833545.1">
    <property type="nucleotide sequence ID" value="NZ_LUKE01000001.1"/>
</dbReference>
<sequence length="141" mass="16181">MSDIYHLYTDGSCLPNKRGAWAYVVLKNEVKVAQDCAGVRKTSSNRMEFLAAMMGLRAVPEGGKAILWTDSKVLIEAAQIKIPQWKNNDWRRLSGQPVIDLDIVTELDQLMNTRDVEWRWVRGHSGNIYNELCDELCRQVR</sequence>
<keyword evidence="10" id="KW-0460">Magnesium</keyword>